<reference evidence="2 3" key="1">
    <citation type="journal article" date="2019" name="Int. J. Syst. Evol. Microbiol.">
        <title>The Global Catalogue of Microorganisms (GCM) 10K type strain sequencing project: providing services to taxonomists for standard genome sequencing and annotation.</title>
        <authorList>
            <consortium name="The Broad Institute Genomics Platform"/>
            <consortium name="The Broad Institute Genome Sequencing Center for Infectious Disease"/>
            <person name="Wu L."/>
            <person name="Ma J."/>
        </authorList>
    </citation>
    <scope>NUCLEOTIDE SEQUENCE [LARGE SCALE GENOMIC DNA]</scope>
    <source>
        <strain evidence="2 3">CGMCC 1.10387</strain>
    </source>
</reference>
<dbReference type="AlphaFoldDB" id="A0ABD6DZ99"/>
<keyword evidence="3" id="KW-1185">Reference proteome</keyword>
<evidence type="ECO:0000313" key="3">
    <source>
        <dbReference type="Proteomes" id="UP001597092"/>
    </source>
</evidence>
<name>A0ABD6DZ99_9EURY</name>
<gene>
    <name evidence="2" type="ORF">ACFSAS_17355</name>
</gene>
<dbReference type="Proteomes" id="UP001597092">
    <property type="component" value="Unassembled WGS sequence"/>
</dbReference>
<dbReference type="RefSeq" id="WP_256305682.1">
    <property type="nucleotide sequence ID" value="NZ_JANHAW010000001.1"/>
</dbReference>
<sequence length="366" mass="38257">MSDVSVTLFSDPLSVAAYRNRPTQSRLRHAFDDVDRRYRCLVSIPTPIGGEDAAAGDRERFENTGEMPVDSALTADGLPSSWPACEAVAAAREAGGSAAAFDLARAIADRTFAGGDPPATPEDVGALATSSVGVDAERVADAVGGRRATAAVGRDLERARRTVSLLPAVDVRGTPGTEPLRPRSCLDGPGTGTRSESAFDTDSSTEEGTDLDAGGGDSDTDGGGTDSPDDAPSRTEAAVFAAPVYRIDGPAGTTIVDGAAGFPALREAIRTHDPDLGDTGERTETHSRNVMQQYGTDALNAESFSPEDHGERALDVLGTLRTAFTPEIAACLDVTAETCRIALHRLKREGSVKRETTGAWTRVPEE</sequence>
<dbReference type="Gene3D" id="3.40.30.10">
    <property type="entry name" value="Glutaredoxin"/>
    <property type="match status" value="1"/>
</dbReference>
<evidence type="ECO:0000313" key="2">
    <source>
        <dbReference type="EMBL" id="MFD1687364.1"/>
    </source>
</evidence>
<dbReference type="SUPFAM" id="SSF52833">
    <property type="entry name" value="Thioredoxin-like"/>
    <property type="match status" value="1"/>
</dbReference>
<protein>
    <recommendedName>
        <fullName evidence="4">HTH domain-containing protein</fullName>
    </recommendedName>
</protein>
<dbReference type="EMBL" id="JBHUDP010000011">
    <property type="protein sequence ID" value="MFD1687364.1"/>
    <property type="molecule type" value="Genomic_DNA"/>
</dbReference>
<feature type="region of interest" description="Disordered" evidence="1">
    <location>
        <begin position="167"/>
        <end position="233"/>
    </location>
</feature>
<organism evidence="2 3">
    <name type="scientific">Halobellus litoreus</name>
    <dbReference type="NCBI Taxonomy" id="755310"/>
    <lineage>
        <taxon>Archaea</taxon>
        <taxon>Methanobacteriati</taxon>
        <taxon>Methanobacteriota</taxon>
        <taxon>Stenosarchaea group</taxon>
        <taxon>Halobacteria</taxon>
        <taxon>Halobacteriales</taxon>
        <taxon>Haloferacaceae</taxon>
        <taxon>Halobellus</taxon>
    </lineage>
</organism>
<accession>A0ABD6DZ99</accession>
<feature type="compositionally biased region" description="Gly residues" evidence="1">
    <location>
        <begin position="213"/>
        <end position="225"/>
    </location>
</feature>
<dbReference type="InterPro" id="IPR036249">
    <property type="entry name" value="Thioredoxin-like_sf"/>
</dbReference>
<feature type="compositionally biased region" description="Polar residues" evidence="1">
    <location>
        <begin position="192"/>
        <end position="202"/>
    </location>
</feature>
<proteinExistence type="predicted"/>
<evidence type="ECO:0008006" key="4">
    <source>
        <dbReference type="Google" id="ProtNLM"/>
    </source>
</evidence>
<evidence type="ECO:0000256" key="1">
    <source>
        <dbReference type="SAM" id="MobiDB-lite"/>
    </source>
</evidence>
<comment type="caution">
    <text evidence="2">The sequence shown here is derived from an EMBL/GenBank/DDBJ whole genome shotgun (WGS) entry which is preliminary data.</text>
</comment>